<sequence length="212" mass="24249">MNIIATSNDPQIGDCYEEKLLTQDSQFELLQEVLPGLENHWSARRLNLLLGKEGLWGKTQKHCVNGLRVNARKLWVVKPELRIVSIAHIMYSVYSFEYGDIASVLALSQAGSEYVWIPVGYARKSLTKETESTRKRLLQVMIEHLYLTGKCERVYVTPYCTASDPLLERDSPRAENMLQQLEGCGGDINDFTRFLHYTTKQIRLVAKDYAGF</sequence>
<reference evidence="1" key="1">
    <citation type="submission" date="2020-01" db="EMBL/GenBank/DDBJ databases">
        <title>Genome Sequencing of Three Apophysomyces-Like Fungal Strains Confirms a Novel Fungal Genus in the Mucoromycota with divergent Burkholderia-like Endosymbiotic Bacteria.</title>
        <authorList>
            <person name="Stajich J.E."/>
            <person name="Macias A.M."/>
            <person name="Carter-House D."/>
            <person name="Lovett B."/>
            <person name="Kasson L.R."/>
            <person name="Berry K."/>
            <person name="Grigoriev I."/>
            <person name="Chang Y."/>
            <person name="Spatafora J."/>
            <person name="Kasson M.T."/>
        </authorList>
    </citation>
    <scope>NUCLEOTIDE SEQUENCE</scope>
    <source>
        <strain evidence="1">NRRL A-21654</strain>
    </source>
</reference>
<evidence type="ECO:0000313" key="2">
    <source>
        <dbReference type="Proteomes" id="UP000605846"/>
    </source>
</evidence>
<name>A0A8H7ETM0_9FUNG</name>
<organism evidence="1 2">
    <name type="scientific">Apophysomyces ossiformis</name>
    <dbReference type="NCBI Taxonomy" id="679940"/>
    <lineage>
        <taxon>Eukaryota</taxon>
        <taxon>Fungi</taxon>
        <taxon>Fungi incertae sedis</taxon>
        <taxon>Mucoromycota</taxon>
        <taxon>Mucoromycotina</taxon>
        <taxon>Mucoromycetes</taxon>
        <taxon>Mucorales</taxon>
        <taxon>Mucorineae</taxon>
        <taxon>Mucoraceae</taxon>
        <taxon>Apophysomyces</taxon>
    </lineage>
</organism>
<keyword evidence="2" id="KW-1185">Reference proteome</keyword>
<dbReference type="AlphaFoldDB" id="A0A8H7ETM0"/>
<evidence type="ECO:0000313" key="1">
    <source>
        <dbReference type="EMBL" id="KAF7731409.1"/>
    </source>
</evidence>
<proteinExistence type="predicted"/>
<dbReference type="Proteomes" id="UP000605846">
    <property type="component" value="Unassembled WGS sequence"/>
</dbReference>
<dbReference type="OrthoDB" id="2272203at2759"/>
<dbReference type="EMBL" id="JABAYA010000010">
    <property type="protein sequence ID" value="KAF7731409.1"/>
    <property type="molecule type" value="Genomic_DNA"/>
</dbReference>
<accession>A0A8H7ETM0</accession>
<comment type="caution">
    <text evidence="1">The sequence shown here is derived from an EMBL/GenBank/DDBJ whole genome shotgun (WGS) entry which is preliminary data.</text>
</comment>
<gene>
    <name evidence="1" type="ORF">EC973_000217</name>
</gene>
<protein>
    <submittedName>
        <fullName evidence="1">Uncharacterized protein</fullName>
    </submittedName>
</protein>